<protein>
    <submittedName>
        <fullName evidence="3">Phage major capsid protein</fullName>
    </submittedName>
</protein>
<accession>A0ABS6AHW2</accession>
<evidence type="ECO:0000259" key="2">
    <source>
        <dbReference type="Pfam" id="PF05065"/>
    </source>
</evidence>
<dbReference type="EMBL" id="JAHKNG010000002">
    <property type="protein sequence ID" value="MBU3028956.1"/>
    <property type="molecule type" value="Genomic_DNA"/>
</dbReference>
<evidence type="ECO:0000313" key="4">
    <source>
        <dbReference type="Proteomes" id="UP001166191"/>
    </source>
</evidence>
<proteinExistence type="predicted"/>
<reference evidence="3" key="1">
    <citation type="submission" date="2021-06" db="EMBL/GenBank/DDBJ databases">
        <title>Paracoccus bacterium XHP0099 sp. nov., isolated from the surface waters of the Yellow Sea.</title>
        <authorList>
            <person name="Xue H."/>
            <person name="Zhang D."/>
        </authorList>
    </citation>
    <scope>NUCLEOTIDE SEQUENCE</scope>
    <source>
        <strain evidence="3">XHP0099</strain>
    </source>
</reference>
<comment type="subcellular location">
    <subcellularLocation>
        <location evidence="1">Virion</location>
    </subcellularLocation>
</comment>
<evidence type="ECO:0000256" key="1">
    <source>
        <dbReference type="ARBA" id="ARBA00004328"/>
    </source>
</evidence>
<sequence length="408" mass="43247">MLDSVRLQRRQSEIRQTLSALVGKPDLSDDETRSMESLDAEYRANETRYRAALIAEDTERREAGEELETRSDKEWAEMMASFETRQVVLALDEGRSLSGQTAEIVQEMREAGGYRGIPVPLEALEQRNTVSTDTPSPVRTLSIFDRLFPTSVASRIGVNSVQIAQGSQEYPVATAGATAGWAATEGGDVPAATAFQTAEATLSPDHTLGAHMRISRKAMKQTGAGLEQAIRRDMAAAIGAELDRAILIGSGASGEPTGIVTGASNTEAITGAATWATFKAEILAFMAANAIADPSQVKLAINPQDWSDLDDAIWDAGSGITEWDRLVKHVGAGNVVKATQLDAGTALLTVTAGGLSPAYLGLWGGVDMIRDPYSDATSGGLRLTGLLTTDLVMPRQAQVRVITGIGSA</sequence>
<organism evidence="3 4">
    <name type="scientific">Paracoccus marinaquae</name>
    <dbReference type="NCBI Taxonomy" id="2841926"/>
    <lineage>
        <taxon>Bacteria</taxon>
        <taxon>Pseudomonadati</taxon>
        <taxon>Pseudomonadota</taxon>
        <taxon>Alphaproteobacteria</taxon>
        <taxon>Rhodobacterales</taxon>
        <taxon>Paracoccaceae</taxon>
        <taxon>Paracoccus</taxon>
    </lineage>
</organism>
<name>A0ABS6AHW2_9RHOB</name>
<keyword evidence="4" id="KW-1185">Reference proteome</keyword>
<dbReference type="NCBIfam" id="TIGR01554">
    <property type="entry name" value="major_cap_HK97"/>
    <property type="match status" value="1"/>
</dbReference>
<dbReference type="InterPro" id="IPR024455">
    <property type="entry name" value="Phage_capsid"/>
</dbReference>
<feature type="domain" description="Phage capsid-like C-terminal" evidence="2">
    <location>
        <begin position="158"/>
        <end position="378"/>
    </location>
</feature>
<dbReference type="Pfam" id="PF05065">
    <property type="entry name" value="Phage_capsid"/>
    <property type="match status" value="1"/>
</dbReference>
<evidence type="ECO:0000313" key="3">
    <source>
        <dbReference type="EMBL" id="MBU3028956.1"/>
    </source>
</evidence>
<dbReference type="InterPro" id="IPR054612">
    <property type="entry name" value="Phage_capsid-like_C"/>
</dbReference>
<comment type="caution">
    <text evidence="3">The sequence shown here is derived from an EMBL/GenBank/DDBJ whole genome shotgun (WGS) entry which is preliminary data.</text>
</comment>
<gene>
    <name evidence="3" type="ORF">KNW02_02350</name>
</gene>
<dbReference type="RefSeq" id="WP_216031647.1">
    <property type="nucleotide sequence ID" value="NZ_JAHKNG010000002.1"/>
</dbReference>
<dbReference type="Proteomes" id="UP001166191">
    <property type="component" value="Unassembled WGS sequence"/>
</dbReference>